<dbReference type="PANTHER" id="PTHR24348:SF22">
    <property type="entry name" value="NON-SPECIFIC SERINE_THREONINE PROTEIN KINASE"/>
    <property type="match status" value="1"/>
</dbReference>
<proteinExistence type="predicted"/>
<dbReference type="GO" id="GO:0000407">
    <property type="term" value="C:phagophore assembly site"/>
    <property type="evidence" value="ECO:0007669"/>
    <property type="project" value="TreeGrafter"/>
</dbReference>
<dbReference type="AlphaFoldDB" id="I7MHQ1"/>
<comment type="subunit">
    <text evidence="1">Monomer.</text>
</comment>
<evidence type="ECO:0000313" key="8">
    <source>
        <dbReference type="EMBL" id="EAS03183.1"/>
    </source>
</evidence>
<sequence length="526" mass="61855">MSGKVIEDYTLHEALGSGQYGKVYKALNVRTNSLVAIKAVKVEKFKEVPKLEEFTMNEIQTLARINNPYIVKFIEMLKTKNHYYFVYEYCNGGTLEDIINNQKTLPEHEALKIFKQLVAAFTSIVKNNIMHRDLKPANILLHNGQVKLADFGFCKALQSPQDLSQTMVGSPIYMAPEILTGHDYTMKADIWSLGCVLYEMLYGECPYEESTIAKLISAVEGRDIQYPSKYNVSQKTITLLKDILIKDATKRIDWDELFKRELTKTDLQDIQVYQILEQKDPSNKTQSSAELEKQKASKSFKYILNERNKIFFLYKVLEEMLELNFDQETPIYCFLMVKQVYAEALFIKKNLVDTFNIPAFQHLKNKFEYWNSIPQTFEYKSFCKLMDKEVDNSKKLALTFKEEAYKFFKNSIYQNDYEVQKEIDNTYEGNNHTFRRLMLRYIEDIKSKHFNKFLDPTSDDSTKWLVHIHKTLDALLLDEFFENFIQIDITDFEQQPYFKTFHTYQKSDLLTVVSNKINYTRNKLGF</sequence>
<feature type="binding site" evidence="6">
    <location>
        <position position="38"/>
    </location>
    <ligand>
        <name>ATP</name>
        <dbReference type="ChEBI" id="CHEBI:30616"/>
    </ligand>
</feature>
<dbReference type="GO" id="GO:0000045">
    <property type="term" value="P:autophagosome assembly"/>
    <property type="evidence" value="ECO:0007669"/>
    <property type="project" value="TreeGrafter"/>
</dbReference>
<dbReference type="RefSeq" id="XP_001023428.1">
    <property type="nucleotide sequence ID" value="XM_001023428.3"/>
</dbReference>
<dbReference type="Gene3D" id="1.10.510.10">
    <property type="entry name" value="Transferase(Phosphotransferase) domain 1"/>
    <property type="match status" value="1"/>
</dbReference>
<dbReference type="GO" id="GO:0005776">
    <property type="term" value="C:autophagosome"/>
    <property type="evidence" value="ECO:0007669"/>
    <property type="project" value="TreeGrafter"/>
</dbReference>
<dbReference type="OMA" id="MIMKYIC"/>
<dbReference type="eggNOG" id="KOG0595">
    <property type="taxonomic scope" value="Eukaryota"/>
</dbReference>
<dbReference type="FunFam" id="1.10.510.10:FF:000571">
    <property type="entry name" value="Maternal embryonic leucine zipper kinase"/>
    <property type="match status" value="1"/>
</dbReference>
<dbReference type="GeneID" id="7843859"/>
<feature type="domain" description="Protein kinase" evidence="7">
    <location>
        <begin position="9"/>
        <end position="263"/>
    </location>
</feature>
<dbReference type="GO" id="GO:0005524">
    <property type="term" value="F:ATP binding"/>
    <property type="evidence" value="ECO:0007669"/>
    <property type="project" value="UniProtKB-UniRule"/>
</dbReference>
<evidence type="ECO:0000259" key="7">
    <source>
        <dbReference type="PROSITE" id="PS50011"/>
    </source>
</evidence>
<dbReference type="InParanoid" id="I7MHQ1"/>
<dbReference type="Pfam" id="PF00069">
    <property type="entry name" value="Pkinase"/>
    <property type="match status" value="1"/>
</dbReference>
<dbReference type="OrthoDB" id="291146at2759"/>
<dbReference type="GO" id="GO:0016020">
    <property type="term" value="C:membrane"/>
    <property type="evidence" value="ECO:0007669"/>
    <property type="project" value="TreeGrafter"/>
</dbReference>
<dbReference type="InterPro" id="IPR011009">
    <property type="entry name" value="Kinase-like_dom_sf"/>
</dbReference>
<gene>
    <name evidence="8" type="ORF">TTHERM_00535190</name>
</gene>
<keyword evidence="4 8" id="KW-0418">Kinase</keyword>
<keyword evidence="2" id="KW-0808">Transferase</keyword>
<dbReference type="HOGENOM" id="CLU_000288_37_6_1"/>
<dbReference type="EMBL" id="GG662495">
    <property type="protein sequence ID" value="EAS03183.1"/>
    <property type="molecule type" value="Genomic_DNA"/>
</dbReference>
<evidence type="ECO:0000256" key="2">
    <source>
        <dbReference type="ARBA" id="ARBA00022679"/>
    </source>
</evidence>
<dbReference type="PROSITE" id="PS00107">
    <property type="entry name" value="PROTEIN_KINASE_ATP"/>
    <property type="match status" value="1"/>
</dbReference>
<reference evidence="9" key="1">
    <citation type="journal article" date="2006" name="PLoS Biol.">
        <title>Macronuclear genome sequence of the ciliate Tetrahymena thermophila, a model eukaryote.</title>
        <authorList>
            <person name="Eisen J.A."/>
            <person name="Coyne R.S."/>
            <person name="Wu M."/>
            <person name="Wu D."/>
            <person name="Thiagarajan M."/>
            <person name="Wortman J.R."/>
            <person name="Badger J.H."/>
            <person name="Ren Q."/>
            <person name="Amedeo P."/>
            <person name="Jones K.M."/>
            <person name="Tallon L.J."/>
            <person name="Delcher A.L."/>
            <person name="Salzberg S.L."/>
            <person name="Silva J.C."/>
            <person name="Haas B.J."/>
            <person name="Majoros W.H."/>
            <person name="Farzad M."/>
            <person name="Carlton J.M."/>
            <person name="Smith R.K. Jr."/>
            <person name="Garg J."/>
            <person name="Pearlman R.E."/>
            <person name="Karrer K.M."/>
            <person name="Sun L."/>
            <person name="Manning G."/>
            <person name="Elde N.C."/>
            <person name="Turkewitz A.P."/>
            <person name="Asai D.J."/>
            <person name="Wilkes D.E."/>
            <person name="Wang Y."/>
            <person name="Cai H."/>
            <person name="Collins K."/>
            <person name="Stewart B.A."/>
            <person name="Lee S.R."/>
            <person name="Wilamowska K."/>
            <person name="Weinberg Z."/>
            <person name="Ruzzo W.L."/>
            <person name="Wloga D."/>
            <person name="Gaertig J."/>
            <person name="Frankel J."/>
            <person name="Tsao C.-C."/>
            <person name="Gorovsky M.A."/>
            <person name="Keeling P.J."/>
            <person name="Waller R.F."/>
            <person name="Patron N.J."/>
            <person name="Cherry J.M."/>
            <person name="Stover N.A."/>
            <person name="Krieger C.J."/>
            <person name="del Toro C."/>
            <person name="Ryder H.F."/>
            <person name="Williamson S.C."/>
            <person name="Barbeau R.A."/>
            <person name="Hamilton E.P."/>
            <person name="Orias E."/>
        </authorList>
    </citation>
    <scope>NUCLEOTIDE SEQUENCE [LARGE SCALE GENOMIC DNA]</scope>
    <source>
        <strain evidence="9">SB210</strain>
    </source>
</reference>
<evidence type="ECO:0000256" key="6">
    <source>
        <dbReference type="PROSITE-ProRule" id="PRU10141"/>
    </source>
</evidence>
<dbReference type="InterPro" id="IPR017441">
    <property type="entry name" value="Protein_kinase_ATP_BS"/>
</dbReference>
<dbReference type="PROSITE" id="PS00108">
    <property type="entry name" value="PROTEIN_KINASE_ST"/>
    <property type="match status" value="1"/>
</dbReference>
<dbReference type="InterPro" id="IPR045269">
    <property type="entry name" value="Atg1-like"/>
</dbReference>
<name>I7MHQ1_TETTS</name>
<dbReference type="InterPro" id="IPR008271">
    <property type="entry name" value="Ser/Thr_kinase_AS"/>
</dbReference>
<evidence type="ECO:0000256" key="1">
    <source>
        <dbReference type="ARBA" id="ARBA00011245"/>
    </source>
</evidence>
<organism evidence="8 9">
    <name type="scientific">Tetrahymena thermophila (strain SB210)</name>
    <dbReference type="NCBI Taxonomy" id="312017"/>
    <lineage>
        <taxon>Eukaryota</taxon>
        <taxon>Sar</taxon>
        <taxon>Alveolata</taxon>
        <taxon>Ciliophora</taxon>
        <taxon>Intramacronucleata</taxon>
        <taxon>Oligohymenophorea</taxon>
        <taxon>Hymenostomatida</taxon>
        <taxon>Tetrahymenina</taxon>
        <taxon>Tetrahymenidae</taxon>
        <taxon>Tetrahymena</taxon>
    </lineage>
</organism>
<protein>
    <submittedName>
        <fullName evidence="8">Serine/Threonine kinase domain protein</fullName>
    </submittedName>
</protein>
<dbReference type="STRING" id="312017.I7MHQ1"/>
<evidence type="ECO:0000256" key="5">
    <source>
        <dbReference type="ARBA" id="ARBA00022840"/>
    </source>
</evidence>
<dbReference type="KEGG" id="tet:TTHERM_00535190"/>
<dbReference type="GO" id="GO:0004674">
    <property type="term" value="F:protein serine/threonine kinase activity"/>
    <property type="evidence" value="ECO:0007669"/>
    <property type="project" value="InterPro"/>
</dbReference>
<dbReference type="InterPro" id="IPR000719">
    <property type="entry name" value="Prot_kinase_dom"/>
</dbReference>
<evidence type="ECO:0000256" key="3">
    <source>
        <dbReference type="ARBA" id="ARBA00022741"/>
    </source>
</evidence>
<dbReference type="GO" id="GO:0010506">
    <property type="term" value="P:regulation of autophagy"/>
    <property type="evidence" value="ECO:0007669"/>
    <property type="project" value="InterPro"/>
</dbReference>
<evidence type="ECO:0000313" key="9">
    <source>
        <dbReference type="Proteomes" id="UP000009168"/>
    </source>
</evidence>
<dbReference type="PROSITE" id="PS50011">
    <property type="entry name" value="PROTEIN_KINASE_DOM"/>
    <property type="match status" value="1"/>
</dbReference>
<evidence type="ECO:0000256" key="4">
    <source>
        <dbReference type="ARBA" id="ARBA00022777"/>
    </source>
</evidence>
<dbReference type="SUPFAM" id="SSF56112">
    <property type="entry name" value="Protein kinase-like (PK-like)"/>
    <property type="match status" value="1"/>
</dbReference>
<dbReference type="FunFam" id="3.30.200.20:FF:000042">
    <property type="entry name" value="Aurora kinase A"/>
    <property type="match status" value="1"/>
</dbReference>
<accession>I7MHQ1</accession>
<keyword evidence="3 6" id="KW-0547">Nucleotide-binding</keyword>
<keyword evidence="5 6" id="KW-0067">ATP-binding</keyword>
<dbReference type="GO" id="GO:0005829">
    <property type="term" value="C:cytosol"/>
    <property type="evidence" value="ECO:0007669"/>
    <property type="project" value="TreeGrafter"/>
</dbReference>
<dbReference type="Proteomes" id="UP000009168">
    <property type="component" value="Unassembled WGS sequence"/>
</dbReference>
<dbReference type="SMART" id="SM00220">
    <property type="entry name" value="S_TKc"/>
    <property type="match status" value="1"/>
</dbReference>
<keyword evidence="9" id="KW-1185">Reference proteome</keyword>
<dbReference type="PANTHER" id="PTHR24348">
    <property type="entry name" value="SERINE/THREONINE-PROTEIN KINASE UNC-51-RELATED"/>
    <property type="match status" value="1"/>
</dbReference>